<feature type="transmembrane region" description="Helical" evidence="1">
    <location>
        <begin position="20"/>
        <end position="42"/>
    </location>
</feature>
<dbReference type="Proteomes" id="UP001178507">
    <property type="component" value="Unassembled WGS sequence"/>
</dbReference>
<feature type="transmembrane region" description="Helical" evidence="1">
    <location>
        <begin position="309"/>
        <end position="328"/>
    </location>
</feature>
<keyword evidence="1" id="KW-0812">Transmembrane</keyword>
<protein>
    <submittedName>
        <fullName evidence="2">Uncharacterized protein</fullName>
    </submittedName>
</protein>
<evidence type="ECO:0000313" key="3">
    <source>
        <dbReference type="Proteomes" id="UP001178507"/>
    </source>
</evidence>
<feature type="transmembrane region" description="Helical" evidence="1">
    <location>
        <begin position="48"/>
        <end position="72"/>
    </location>
</feature>
<reference evidence="2" key="1">
    <citation type="submission" date="2023-08" db="EMBL/GenBank/DDBJ databases">
        <authorList>
            <person name="Chen Y."/>
            <person name="Shah S."/>
            <person name="Dougan E. K."/>
            <person name="Thang M."/>
            <person name="Chan C."/>
        </authorList>
    </citation>
    <scope>NUCLEOTIDE SEQUENCE</scope>
</reference>
<dbReference type="AlphaFoldDB" id="A0AA36NAG7"/>
<keyword evidence="1" id="KW-0472">Membrane</keyword>
<dbReference type="EMBL" id="CAUJNA010003079">
    <property type="protein sequence ID" value="CAJ1395198.1"/>
    <property type="molecule type" value="Genomic_DNA"/>
</dbReference>
<organism evidence="2 3">
    <name type="scientific">Effrenium voratum</name>
    <dbReference type="NCBI Taxonomy" id="2562239"/>
    <lineage>
        <taxon>Eukaryota</taxon>
        <taxon>Sar</taxon>
        <taxon>Alveolata</taxon>
        <taxon>Dinophyceae</taxon>
        <taxon>Suessiales</taxon>
        <taxon>Symbiodiniaceae</taxon>
        <taxon>Effrenium</taxon>
    </lineage>
</organism>
<evidence type="ECO:0000256" key="1">
    <source>
        <dbReference type="SAM" id="Phobius"/>
    </source>
</evidence>
<sequence>MALGGLAGSNCHCQWGLTGLLGGIVIMLAAGVFTALPVFFGWFQYQFYYALCWFWFILGVAMTVFGVIYELFCYKPAKARELLAEEDGSGPVNAPTPYIMIQHFHNKHPLHLLYKDVLDEVAETRAHFDLGNVWSHLAPGGNVYRLISLQQMRLAHCADLQAQLEDLAEEYAQLLGKDQPPLERRNALLLALQQTQVVLTKKGKDEEASWDDEVLQTKGFPPLEEFLVGDVSSIWPYAPRDPRARQSWFTAHVVAIMVAVVQTLGPMMVVLSLWEDPSNYLRTPLATLERLSVANVFCETRPVSDWCTIVMGVIFSFFVVVQLLNYALQELEDVGKDGRLAGCTSIWQFAGEISRACATAEGQPTNALADFKT</sequence>
<feature type="transmembrane region" description="Helical" evidence="1">
    <location>
        <begin position="249"/>
        <end position="274"/>
    </location>
</feature>
<accession>A0AA36NAG7</accession>
<comment type="caution">
    <text evidence="2">The sequence shown here is derived from an EMBL/GenBank/DDBJ whole genome shotgun (WGS) entry which is preliminary data.</text>
</comment>
<keyword evidence="1" id="KW-1133">Transmembrane helix</keyword>
<gene>
    <name evidence="2" type="ORF">EVOR1521_LOCUS19667</name>
</gene>
<name>A0AA36NAG7_9DINO</name>
<keyword evidence="3" id="KW-1185">Reference proteome</keyword>
<proteinExistence type="predicted"/>
<evidence type="ECO:0000313" key="2">
    <source>
        <dbReference type="EMBL" id="CAJ1395198.1"/>
    </source>
</evidence>